<feature type="region of interest" description="Disordered" evidence="1">
    <location>
        <begin position="1"/>
        <end position="29"/>
    </location>
</feature>
<sequence length="111" mass="12333">MLTTQLATPGRGPQADRPRGSGGTIPHTPARPMWFCRVDGQPWPCGEARLLLVVEFRDNVSGLTIYLAGLMYEAMRDLYRLNPHDGPDPKELFARFVAWGAARRPAAEKAE</sequence>
<organism evidence="2 3">
    <name type="scientific">Micromonospora craterilacus</name>
    <dbReference type="NCBI Taxonomy" id="1655439"/>
    <lineage>
        <taxon>Bacteria</taxon>
        <taxon>Bacillati</taxon>
        <taxon>Actinomycetota</taxon>
        <taxon>Actinomycetes</taxon>
        <taxon>Micromonosporales</taxon>
        <taxon>Micromonosporaceae</taxon>
        <taxon>Micromonospora</taxon>
    </lineage>
</organism>
<evidence type="ECO:0000313" key="3">
    <source>
        <dbReference type="Proteomes" id="UP000248924"/>
    </source>
</evidence>
<dbReference type="Proteomes" id="UP000248924">
    <property type="component" value="Unassembled WGS sequence"/>
</dbReference>
<evidence type="ECO:0000313" key="2">
    <source>
        <dbReference type="EMBL" id="PZG23628.1"/>
    </source>
</evidence>
<protein>
    <recommendedName>
        <fullName evidence="4">Flavin reductase</fullName>
    </recommendedName>
</protein>
<comment type="caution">
    <text evidence="2">The sequence shown here is derived from an EMBL/GenBank/DDBJ whole genome shotgun (WGS) entry which is preliminary data.</text>
</comment>
<dbReference type="OrthoDB" id="3393036at2"/>
<dbReference type="AlphaFoldDB" id="A0A2W2FG04"/>
<evidence type="ECO:0000256" key="1">
    <source>
        <dbReference type="SAM" id="MobiDB-lite"/>
    </source>
</evidence>
<keyword evidence="3" id="KW-1185">Reference proteome</keyword>
<proteinExistence type="predicted"/>
<accession>A0A2W2FG04</accession>
<dbReference type="EMBL" id="POTY01000008">
    <property type="protein sequence ID" value="PZG23628.1"/>
    <property type="molecule type" value="Genomic_DNA"/>
</dbReference>
<name>A0A2W2FG04_9ACTN</name>
<dbReference type="RefSeq" id="WP_111212225.1">
    <property type="nucleotide sequence ID" value="NZ_POTY01000008.1"/>
</dbReference>
<reference evidence="2 3" key="1">
    <citation type="submission" date="2018-01" db="EMBL/GenBank/DDBJ databases">
        <title>Draft genome sequence of Jishengella sp. NA12.</title>
        <authorList>
            <person name="Sahin N."/>
            <person name="Ay H."/>
            <person name="Saygin H."/>
        </authorList>
    </citation>
    <scope>NUCLEOTIDE SEQUENCE [LARGE SCALE GENOMIC DNA]</scope>
    <source>
        <strain evidence="2 3">NA12</strain>
    </source>
</reference>
<gene>
    <name evidence="2" type="ORF">C1I95_02955</name>
</gene>
<evidence type="ECO:0008006" key="4">
    <source>
        <dbReference type="Google" id="ProtNLM"/>
    </source>
</evidence>